<organism evidence="1">
    <name type="scientific">Shewanella frigidimarina</name>
    <dbReference type="NCBI Taxonomy" id="56812"/>
    <lineage>
        <taxon>Bacteria</taxon>
        <taxon>Pseudomonadati</taxon>
        <taxon>Pseudomonadota</taxon>
        <taxon>Gammaproteobacteria</taxon>
        <taxon>Alteromonadales</taxon>
        <taxon>Shewanellaceae</taxon>
        <taxon>Shewanella</taxon>
    </lineage>
</organism>
<dbReference type="RefSeq" id="WP_059747937.1">
    <property type="nucleotide sequence ID" value="NZ_JBBMQR010000001.1"/>
</dbReference>
<sequence length="85" mass="9191">MSDTQKLDFSAINDPTLASFNQQKNLIKRMLKGNSATCSDCSKPLTLQLPPNTKKAPKSAKAPGIYCAKGCTDIELDMEAVALMK</sequence>
<protein>
    <submittedName>
        <fullName evidence="1">Uncharacterized protein</fullName>
    </submittedName>
</protein>
<proteinExistence type="predicted"/>
<gene>
    <name evidence="1" type="ORF">AWJ07_10635</name>
</gene>
<dbReference type="Proteomes" id="UP000055702">
    <property type="component" value="Unassembled WGS sequence"/>
</dbReference>
<name>A0A125BDX1_SHEFR</name>
<dbReference type="EMBL" id="LRDC01000079">
    <property type="protein sequence ID" value="KVW99992.1"/>
    <property type="molecule type" value="Genomic_DNA"/>
</dbReference>
<reference evidence="1 2" key="1">
    <citation type="submission" date="2016-01" db="EMBL/GenBank/DDBJ databases">
        <title>Draft genome of the antarctic isolate Shewanella frigidimarina Ag06-30.</title>
        <authorList>
            <person name="Parmeciano Di Noto G."/>
            <person name="Vazquez S."/>
            <person name="Mac Cormack W."/>
            <person name="Iriarte A."/>
            <person name="Quiroga C."/>
        </authorList>
    </citation>
    <scope>NUCLEOTIDE SEQUENCE [LARGE SCALE GENOMIC DNA]</scope>
    <source>
        <strain evidence="1 2">Ag06-30</strain>
    </source>
</reference>
<dbReference type="AlphaFoldDB" id="A0A125BDX1"/>
<accession>A0A125BDX1</accession>
<evidence type="ECO:0000313" key="1">
    <source>
        <dbReference type="EMBL" id="KVW99992.1"/>
    </source>
</evidence>
<comment type="caution">
    <text evidence="1">The sequence shown here is derived from an EMBL/GenBank/DDBJ whole genome shotgun (WGS) entry which is preliminary data.</text>
</comment>
<evidence type="ECO:0000313" key="2">
    <source>
        <dbReference type="Proteomes" id="UP000055702"/>
    </source>
</evidence>